<dbReference type="Pfam" id="PF08241">
    <property type="entry name" value="Methyltransf_11"/>
    <property type="match status" value="1"/>
</dbReference>
<proteinExistence type="predicted"/>
<dbReference type="KEGG" id="kmn:HW532_15190"/>
<dbReference type="RefSeq" id="WP_213161277.1">
    <property type="nucleotide sequence ID" value="NZ_CP058214.1"/>
</dbReference>
<sequence length="245" mass="27364">MDVVDLKEFYAGRLGATARRLIAHRIRARVRGLDGAVILGLGYAAPYLDAWREDAERILCFMPARQGVVHWPPGVAGKTALVDEAELPLPDGTVDFALVIHGLELTDYLHETLRELWRVLSPSGRVLFVVPNRRGMWARFDTTPFGHGRPFSRQQLTEILRDAMFTPSGWAHTLFVPPVKRGFFIRSATAFERVGLWASPAFSGVIMVEAVKQVYATSRPVRARRRLVPKLKPAVPPAPARVSHV</sequence>
<dbReference type="Gene3D" id="3.40.50.150">
    <property type="entry name" value="Vaccinia Virus protein VP39"/>
    <property type="match status" value="1"/>
</dbReference>
<dbReference type="GO" id="GO:0008757">
    <property type="term" value="F:S-adenosylmethionine-dependent methyltransferase activity"/>
    <property type="evidence" value="ECO:0007669"/>
    <property type="project" value="InterPro"/>
</dbReference>
<dbReference type="AlphaFoldDB" id="A0A7S8C5S2"/>
<organism evidence="2 3">
    <name type="scientific">Kaustia mangrovi</name>
    <dbReference type="NCBI Taxonomy" id="2593653"/>
    <lineage>
        <taxon>Bacteria</taxon>
        <taxon>Pseudomonadati</taxon>
        <taxon>Pseudomonadota</taxon>
        <taxon>Alphaproteobacteria</taxon>
        <taxon>Hyphomicrobiales</taxon>
        <taxon>Parvibaculaceae</taxon>
        <taxon>Kaustia</taxon>
    </lineage>
</organism>
<dbReference type="GO" id="GO:0032259">
    <property type="term" value="P:methylation"/>
    <property type="evidence" value="ECO:0007669"/>
    <property type="project" value="UniProtKB-KW"/>
</dbReference>
<accession>A0A7S8C5S2</accession>
<dbReference type="EMBL" id="CP058214">
    <property type="protein sequence ID" value="QPC43915.1"/>
    <property type="molecule type" value="Genomic_DNA"/>
</dbReference>
<dbReference type="SUPFAM" id="SSF53335">
    <property type="entry name" value="S-adenosyl-L-methionine-dependent methyltransferases"/>
    <property type="match status" value="1"/>
</dbReference>
<evidence type="ECO:0000313" key="2">
    <source>
        <dbReference type="EMBL" id="QPC43915.1"/>
    </source>
</evidence>
<keyword evidence="2" id="KW-0808">Transferase</keyword>
<feature type="domain" description="Methyltransferase type 11" evidence="1">
    <location>
        <begin position="83"/>
        <end position="128"/>
    </location>
</feature>
<reference evidence="2 3" key="1">
    <citation type="submission" date="2020-06" db="EMBL/GenBank/DDBJ databases">
        <title>Genome sequence of 2 isolates from Red Sea Mangroves.</title>
        <authorList>
            <person name="Sefrji F."/>
            <person name="Michoud G."/>
            <person name="Merlino G."/>
            <person name="Daffonchio D."/>
        </authorList>
    </citation>
    <scope>NUCLEOTIDE SEQUENCE [LARGE SCALE GENOMIC DNA]</scope>
    <source>
        <strain evidence="2 3">R1DC25</strain>
    </source>
</reference>
<keyword evidence="2" id="KW-0489">Methyltransferase</keyword>
<evidence type="ECO:0000313" key="3">
    <source>
        <dbReference type="Proteomes" id="UP000593594"/>
    </source>
</evidence>
<gene>
    <name evidence="2" type="ORF">HW532_15190</name>
</gene>
<dbReference type="Proteomes" id="UP000593594">
    <property type="component" value="Chromosome"/>
</dbReference>
<evidence type="ECO:0000259" key="1">
    <source>
        <dbReference type="Pfam" id="PF08241"/>
    </source>
</evidence>
<protein>
    <submittedName>
        <fullName evidence="2">Methyltransferase domain-containing protein</fullName>
    </submittedName>
</protein>
<dbReference type="InterPro" id="IPR029063">
    <property type="entry name" value="SAM-dependent_MTases_sf"/>
</dbReference>
<dbReference type="InterPro" id="IPR013216">
    <property type="entry name" value="Methyltransf_11"/>
</dbReference>
<keyword evidence="3" id="KW-1185">Reference proteome</keyword>
<name>A0A7S8C5S2_9HYPH</name>